<dbReference type="Pfam" id="PF13479">
    <property type="entry name" value="AAA_24"/>
    <property type="match status" value="1"/>
</dbReference>
<evidence type="ECO:0000313" key="1">
    <source>
        <dbReference type="EMBL" id="TFV93183.1"/>
    </source>
</evidence>
<gene>
    <name evidence="1" type="ORF">E4S40_13035</name>
</gene>
<dbReference type="OrthoDB" id="1625426at2"/>
<protein>
    <submittedName>
        <fullName evidence="1">AAA family ATPase</fullName>
    </submittedName>
</protein>
<accession>A0A4Y9QQE0</accession>
<organism evidence="1 2">
    <name type="scientific">Algoriphagus kandeliae</name>
    <dbReference type="NCBI Taxonomy" id="2562278"/>
    <lineage>
        <taxon>Bacteria</taxon>
        <taxon>Pseudomonadati</taxon>
        <taxon>Bacteroidota</taxon>
        <taxon>Cytophagia</taxon>
        <taxon>Cytophagales</taxon>
        <taxon>Cyclobacteriaceae</taxon>
        <taxon>Algoriphagus</taxon>
    </lineage>
</organism>
<keyword evidence="2" id="KW-1185">Reference proteome</keyword>
<dbReference type="SUPFAM" id="SSF52540">
    <property type="entry name" value="P-loop containing nucleoside triphosphate hydrolases"/>
    <property type="match status" value="1"/>
</dbReference>
<dbReference type="AlphaFoldDB" id="A0A4Y9QQE0"/>
<dbReference type="RefSeq" id="WP_135074859.1">
    <property type="nucleotide sequence ID" value="NZ_SPSB01000004.1"/>
</dbReference>
<dbReference type="EMBL" id="SPSB01000004">
    <property type="protein sequence ID" value="TFV93183.1"/>
    <property type="molecule type" value="Genomic_DNA"/>
</dbReference>
<name>A0A4Y9QQE0_9BACT</name>
<proteinExistence type="predicted"/>
<sequence>MSNLNFRRAARKQAKIKIGLQGSSGSGKSYSSLLLAFGLVGNWSKIAVIDSENNSADLYAHLGEYNVVPISAPYTPEKYIEAINLCVQHGMEAIVIDSISHEWEYLVDHHSNMPGNSFQNWGKITPRHNSFINGILQAPVHVIATIRSKQDYVLSEKNGKMVPEKVGLKGVTRDGMDYELTIVFDIDSRHQARASKDRTNLFVEKPEFQITPETGIAVRDWCNMIEPTEKSVPTEKQDFAGKIMNCKSLEELYALYKSSPEFQDTHKGAFLEQRNKIEFNSNFKSNGKLNIES</sequence>
<evidence type="ECO:0000313" key="2">
    <source>
        <dbReference type="Proteomes" id="UP000297647"/>
    </source>
</evidence>
<reference evidence="1 2" key="1">
    <citation type="submission" date="2019-03" db="EMBL/GenBank/DDBJ databases">
        <title>Algoriphagus sp. nov, a new strain isolated from root system soil of mangrove plant Kandelia.</title>
        <authorList>
            <person name="Yin Q."/>
            <person name="Wang K."/>
            <person name="Song Z."/>
        </authorList>
    </citation>
    <scope>NUCLEOTIDE SEQUENCE [LARGE SCALE GENOMIC DNA]</scope>
    <source>
        <strain evidence="1 2">XY-J91</strain>
    </source>
</reference>
<dbReference type="InterPro" id="IPR027417">
    <property type="entry name" value="P-loop_NTPase"/>
</dbReference>
<comment type="caution">
    <text evidence="1">The sequence shown here is derived from an EMBL/GenBank/DDBJ whole genome shotgun (WGS) entry which is preliminary data.</text>
</comment>
<dbReference type="Proteomes" id="UP000297647">
    <property type="component" value="Unassembled WGS sequence"/>
</dbReference>